<dbReference type="EMBL" id="NSIT01000065">
    <property type="protein sequence ID" value="PJE79499.1"/>
    <property type="molecule type" value="Genomic_DNA"/>
</dbReference>
<protein>
    <submittedName>
        <fullName evidence="4">Pyridoxine 5'-phosphate synthase</fullName>
        <ecNumber evidence="4">2.6.99.2</ecNumber>
    </submittedName>
</protein>
<dbReference type="SUPFAM" id="SSF63892">
    <property type="entry name" value="Pyridoxine 5'-phosphate synthase"/>
    <property type="match status" value="1"/>
</dbReference>
<dbReference type="EC" id="2.6.99.2" evidence="4"/>
<dbReference type="NCBIfam" id="NF003623">
    <property type="entry name" value="PRK05265.1-1"/>
    <property type="match status" value="1"/>
</dbReference>
<sequence length="248" mass="27276">MLDSQRRILLGVNIDHVATLRQMRQGRYPDPVQAAILVEEAGADSITMHLREDRRHIQERDVRLTKEVIQGHLNLEMAVTREILAFAEELCPDYACLVPERRQELTTEGGLDVVTYQSDVSEAVRRLDAKGVLVSLFIDPEKVQIDAAVASGAPVIELHTGAYANADSSQAFQAELSRLEQATEYALGKGLIVNAGHGLNYQNVEAVAAIEGIHELNIGHSIVARALFTGLKAAVTDMKSLLKRSCYH</sequence>
<keyword evidence="1" id="KW-0963">Cytoplasm</keyword>
<dbReference type="PANTHER" id="PTHR30456">
    <property type="entry name" value="PYRIDOXINE 5'-PHOSPHATE SYNTHASE"/>
    <property type="match status" value="1"/>
</dbReference>
<dbReference type="Pfam" id="PF03740">
    <property type="entry name" value="PdxJ"/>
    <property type="match status" value="1"/>
</dbReference>
<comment type="caution">
    <text evidence="4">The sequence shown here is derived from an EMBL/GenBank/DDBJ whole genome shotgun (WGS) entry which is preliminary data.</text>
</comment>
<dbReference type="InterPro" id="IPR036130">
    <property type="entry name" value="Pyridoxine-5'_phos_synth"/>
</dbReference>
<keyword evidence="3" id="KW-0664">Pyridoxine biosynthesis</keyword>
<dbReference type="CDD" id="cd00003">
    <property type="entry name" value="PNPsynthase"/>
    <property type="match status" value="1"/>
</dbReference>
<evidence type="ECO:0000256" key="1">
    <source>
        <dbReference type="ARBA" id="ARBA00022490"/>
    </source>
</evidence>
<dbReference type="InterPro" id="IPR013785">
    <property type="entry name" value="Aldolase_TIM"/>
</dbReference>
<evidence type="ECO:0000256" key="2">
    <source>
        <dbReference type="ARBA" id="ARBA00022679"/>
    </source>
</evidence>
<dbReference type="GO" id="GO:0005829">
    <property type="term" value="C:cytosol"/>
    <property type="evidence" value="ECO:0007669"/>
    <property type="project" value="TreeGrafter"/>
</dbReference>
<accession>A0A2H9T8I1</accession>
<dbReference type="NCBIfam" id="NF003627">
    <property type="entry name" value="PRK05265.1-5"/>
    <property type="match status" value="1"/>
</dbReference>
<dbReference type="NCBIfam" id="TIGR00559">
    <property type="entry name" value="pdxJ"/>
    <property type="match status" value="1"/>
</dbReference>
<proteinExistence type="inferred from homology"/>
<evidence type="ECO:0000256" key="3">
    <source>
        <dbReference type="ARBA" id="ARBA00023096"/>
    </source>
</evidence>
<dbReference type="NCBIfam" id="NF003625">
    <property type="entry name" value="PRK05265.1-3"/>
    <property type="match status" value="1"/>
</dbReference>
<gene>
    <name evidence="4" type="primary">pdxJ</name>
    <name evidence="4" type="ORF">CI610_01535</name>
</gene>
<dbReference type="HAMAP" id="MF_00279">
    <property type="entry name" value="PdxJ"/>
    <property type="match status" value="1"/>
</dbReference>
<dbReference type="GO" id="GO:0033856">
    <property type="term" value="F:pyridoxine 5'-phosphate synthase activity"/>
    <property type="evidence" value="ECO:0007669"/>
    <property type="project" value="UniProtKB-EC"/>
</dbReference>
<dbReference type="PANTHER" id="PTHR30456:SF0">
    <property type="entry name" value="PYRIDOXINE 5'-PHOSPHATE SYNTHASE"/>
    <property type="match status" value="1"/>
</dbReference>
<dbReference type="InterPro" id="IPR004569">
    <property type="entry name" value="PyrdxlP_synth_PdxJ"/>
</dbReference>
<name>A0A2H9T8I1_9ZZZZ</name>
<dbReference type="Gene3D" id="3.20.20.70">
    <property type="entry name" value="Aldolase class I"/>
    <property type="match status" value="1"/>
</dbReference>
<dbReference type="GO" id="GO:0008615">
    <property type="term" value="P:pyridoxine biosynthetic process"/>
    <property type="evidence" value="ECO:0007669"/>
    <property type="project" value="UniProtKB-KW"/>
</dbReference>
<evidence type="ECO:0000313" key="4">
    <source>
        <dbReference type="EMBL" id="PJE79499.1"/>
    </source>
</evidence>
<organism evidence="4">
    <name type="scientific">invertebrate metagenome</name>
    <dbReference type="NCBI Taxonomy" id="1711999"/>
    <lineage>
        <taxon>unclassified sequences</taxon>
        <taxon>metagenomes</taxon>
        <taxon>organismal metagenomes</taxon>
    </lineage>
</organism>
<keyword evidence="2 4" id="KW-0808">Transferase</keyword>
<reference evidence="4" key="1">
    <citation type="journal article" date="2017" name="Appl. Environ. Microbiol.">
        <title>Molecular characterization of an Endozoicomonas-like organism causing infection in king scallop Pecten maximus L.</title>
        <authorList>
            <person name="Cano I."/>
            <person name="van Aerle R."/>
            <person name="Ross S."/>
            <person name="Verner-Jeffreys D.W."/>
            <person name="Paley R.K."/>
            <person name="Rimmer G."/>
            <person name="Ryder D."/>
            <person name="Hooper P."/>
            <person name="Stone D."/>
            <person name="Feist S.W."/>
        </authorList>
    </citation>
    <scope>NUCLEOTIDE SEQUENCE</scope>
</reference>
<dbReference type="AlphaFoldDB" id="A0A2H9T8I1"/>